<evidence type="ECO:0000256" key="2">
    <source>
        <dbReference type="ARBA" id="ARBA00022898"/>
    </source>
</evidence>
<dbReference type="InterPro" id="IPR000183">
    <property type="entry name" value="Orn/DAP/Arg_de-COase"/>
</dbReference>
<dbReference type="KEGG" id="mflg:ABS361_05485"/>
<accession>A0AAU7XFW4</accession>
<proteinExistence type="predicted"/>
<protein>
    <submittedName>
        <fullName evidence="5">Alanine racemase</fullName>
        <ecNumber evidence="5">5.1.1.1</ecNumber>
    </submittedName>
</protein>
<dbReference type="EC" id="5.1.1.1" evidence="5"/>
<feature type="modified residue" description="N6-(pyridoxal phosphate)lysine" evidence="3">
    <location>
        <position position="16"/>
    </location>
</feature>
<dbReference type="Gene3D" id="2.40.37.10">
    <property type="entry name" value="Lyase, Ornithine Decarboxylase, Chain A, domain 1"/>
    <property type="match status" value="1"/>
</dbReference>
<dbReference type="SUPFAM" id="SSF51419">
    <property type="entry name" value="PLP-binding barrel"/>
    <property type="match status" value="1"/>
</dbReference>
<dbReference type="InterPro" id="IPR009006">
    <property type="entry name" value="Ala_racemase/Decarboxylase_C"/>
</dbReference>
<evidence type="ECO:0000256" key="1">
    <source>
        <dbReference type="ARBA" id="ARBA00001933"/>
    </source>
</evidence>
<dbReference type="GO" id="GO:0008784">
    <property type="term" value="F:alanine racemase activity"/>
    <property type="evidence" value="ECO:0007669"/>
    <property type="project" value="UniProtKB-EC"/>
</dbReference>
<comment type="cofactor">
    <cofactor evidence="1 3">
        <name>pyridoxal 5'-phosphate</name>
        <dbReference type="ChEBI" id="CHEBI:597326"/>
    </cofactor>
</comment>
<feature type="active site" description="Proton donor" evidence="3">
    <location>
        <position position="334"/>
    </location>
</feature>
<sequence length="399" mass="43085">MLERHGVDHAIYYGAKANKSCALVAAAVAAGAGVDVSSLAEFRDAVRAGATPDRICATGPAKSTAFLRALVEAGALIAVDSLEELDDIAALAPAGAGERAIRILLRYRPTSAERSRFGMERGALAVALERVAACDSVFRLEGFHFHLGGYDPETRVVALRELVPLIEIARMRGLDPRTIDIGGGLPVRYVEPELYEAHLTAQGPWHYRTGRVPRSFYPYGGRISAADWLERFLSATPMVGTTVAAFLRSRGLTLALEPGRSLVDQSAISLFRITRVKALGGDERVIFVEGSSFSACETWFASEFLVDPILVPGAASGVDEAARPVRAFVAGHSCLDEDVLTHRLIRFDREPRAGDLMIWANTAGYQMDLLENEFHRHPAPARLTATVGADGAFHFASDI</sequence>
<dbReference type="InterPro" id="IPR022657">
    <property type="entry name" value="De-COase2_CS"/>
</dbReference>
<dbReference type="Gene3D" id="3.20.20.10">
    <property type="entry name" value="Alanine racemase"/>
    <property type="match status" value="1"/>
</dbReference>
<dbReference type="GO" id="GO:0008836">
    <property type="term" value="F:diaminopimelate decarboxylase activity"/>
    <property type="evidence" value="ECO:0007669"/>
    <property type="project" value="TreeGrafter"/>
</dbReference>
<keyword evidence="5" id="KW-0413">Isomerase</keyword>
<dbReference type="EMBL" id="CP158568">
    <property type="protein sequence ID" value="XBY45722.1"/>
    <property type="molecule type" value="Genomic_DNA"/>
</dbReference>
<reference evidence="5" key="1">
    <citation type="submission" date="2024-06" db="EMBL/GenBank/DDBJ databases">
        <title>Methylostella associata gen. nov., sp. nov., a novel Ancalomicrobiaceae-affiliated facultatively methylotrophic bacteria that feed on methanotrophs of the genus Methylococcus.</title>
        <authorList>
            <person name="Saltykova V."/>
            <person name="Danilova O.V."/>
            <person name="Oshkin I.Y."/>
            <person name="Belova S.E."/>
            <person name="Pimenov N.V."/>
            <person name="Dedysh S.N."/>
        </authorList>
    </citation>
    <scope>NUCLEOTIDE SEQUENCE</scope>
    <source>
        <strain evidence="5">S20</strain>
    </source>
</reference>
<evidence type="ECO:0000256" key="3">
    <source>
        <dbReference type="PIRSR" id="PIRSR600183-50"/>
    </source>
</evidence>
<evidence type="ECO:0000259" key="4">
    <source>
        <dbReference type="Pfam" id="PF02784"/>
    </source>
</evidence>
<keyword evidence="2 3" id="KW-0663">Pyridoxal phosphate</keyword>
<dbReference type="Pfam" id="PF02784">
    <property type="entry name" value="Orn_Arg_deC_N"/>
    <property type="match status" value="1"/>
</dbReference>
<gene>
    <name evidence="5" type="ORF">ABS361_05485</name>
</gene>
<dbReference type="AlphaFoldDB" id="A0AAU7XFW4"/>
<feature type="domain" description="Orn/DAP/Arg decarboxylase 2 N-terminal" evidence="4">
    <location>
        <begin position="8"/>
        <end position="191"/>
    </location>
</feature>
<name>A0AAU7XFW4_9HYPH</name>
<dbReference type="GO" id="GO:0009089">
    <property type="term" value="P:lysine biosynthetic process via diaminopimelate"/>
    <property type="evidence" value="ECO:0007669"/>
    <property type="project" value="TreeGrafter"/>
</dbReference>
<evidence type="ECO:0000313" key="5">
    <source>
        <dbReference type="EMBL" id="XBY45722.1"/>
    </source>
</evidence>
<organism evidence="5">
    <name type="scientific">Methyloraptor flagellatus</name>
    <dbReference type="NCBI Taxonomy" id="3162530"/>
    <lineage>
        <taxon>Bacteria</taxon>
        <taxon>Pseudomonadati</taxon>
        <taxon>Pseudomonadota</taxon>
        <taxon>Alphaproteobacteria</taxon>
        <taxon>Hyphomicrobiales</taxon>
        <taxon>Ancalomicrobiaceae</taxon>
        <taxon>Methyloraptor</taxon>
    </lineage>
</organism>
<dbReference type="PANTHER" id="PTHR43727:SF2">
    <property type="entry name" value="GROUP IV DECARBOXYLASE"/>
    <property type="match status" value="1"/>
</dbReference>
<dbReference type="PROSITE" id="PS00879">
    <property type="entry name" value="ODR_DC_2_2"/>
    <property type="match status" value="1"/>
</dbReference>
<dbReference type="RefSeq" id="WP_407050818.1">
    <property type="nucleotide sequence ID" value="NZ_CP158568.1"/>
</dbReference>
<dbReference type="SUPFAM" id="SSF50621">
    <property type="entry name" value="Alanine racemase C-terminal domain-like"/>
    <property type="match status" value="1"/>
</dbReference>
<dbReference type="InterPro" id="IPR022644">
    <property type="entry name" value="De-COase2_N"/>
</dbReference>
<dbReference type="PRINTS" id="PR01179">
    <property type="entry name" value="ODADCRBXLASE"/>
</dbReference>
<dbReference type="InterPro" id="IPR029066">
    <property type="entry name" value="PLP-binding_barrel"/>
</dbReference>
<dbReference type="PANTHER" id="PTHR43727">
    <property type="entry name" value="DIAMINOPIMELATE DECARBOXYLASE"/>
    <property type="match status" value="1"/>
</dbReference>